<comment type="catalytic activity">
    <reaction evidence="10">
        <text>NAD(+) + H2O = ADP-D-ribose + nicotinamide + H(+)</text>
        <dbReference type="Rhea" id="RHEA:16301"/>
        <dbReference type="ChEBI" id="CHEBI:15377"/>
        <dbReference type="ChEBI" id="CHEBI:15378"/>
        <dbReference type="ChEBI" id="CHEBI:17154"/>
        <dbReference type="ChEBI" id="CHEBI:57540"/>
        <dbReference type="ChEBI" id="CHEBI:57967"/>
        <dbReference type="EC" id="3.2.2.6"/>
    </reaction>
    <physiologicalReaction direction="left-to-right" evidence="10">
        <dbReference type="Rhea" id="RHEA:16302"/>
    </physiologicalReaction>
</comment>
<dbReference type="SUPFAM" id="SSF52200">
    <property type="entry name" value="Toll/Interleukin receptor TIR domain"/>
    <property type="match status" value="1"/>
</dbReference>
<dbReference type="EMBL" id="JAXUIC010000011">
    <property type="protein sequence ID" value="KAK4564759.1"/>
    <property type="molecule type" value="Genomic_DNA"/>
</dbReference>
<evidence type="ECO:0000256" key="4">
    <source>
        <dbReference type="ARBA" id="ARBA00022737"/>
    </source>
</evidence>
<dbReference type="SMART" id="SM00255">
    <property type="entry name" value="TIR"/>
    <property type="match status" value="1"/>
</dbReference>
<evidence type="ECO:0000256" key="7">
    <source>
        <dbReference type="ARBA" id="ARBA00022821"/>
    </source>
</evidence>
<dbReference type="InterPro" id="IPR058192">
    <property type="entry name" value="WHD_ROQ1-like"/>
</dbReference>
<dbReference type="InterPro" id="IPR042197">
    <property type="entry name" value="Apaf_helical"/>
</dbReference>
<dbReference type="Pfam" id="PF23282">
    <property type="entry name" value="WHD_ROQ1"/>
    <property type="match status" value="1"/>
</dbReference>
<dbReference type="PRINTS" id="PR00364">
    <property type="entry name" value="DISEASERSIST"/>
</dbReference>
<keyword evidence="7" id="KW-0611">Plant defense</keyword>
<dbReference type="SUPFAM" id="SSF46785">
    <property type="entry name" value="Winged helix' DNA-binding domain"/>
    <property type="match status" value="1"/>
</dbReference>
<dbReference type="PROSITE" id="PS51999">
    <property type="entry name" value="ZF_GRF"/>
    <property type="match status" value="1"/>
</dbReference>
<dbReference type="GO" id="GO:0007165">
    <property type="term" value="P:signal transduction"/>
    <property type="evidence" value="ECO:0007669"/>
    <property type="project" value="InterPro"/>
</dbReference>
<dbReference type="GO" id="GO:0051707">
    <property type="term" value="P:response to other organism"/>
    <property type="evidence" value="ECO:0007669"/>
    <property type="project" value="UniProtKB-ARBA"/>
</dbReference>
<evidence type="ECO:0000256" key="2">
    <source>
        <dbReference type="ARBA" id="ARBA00022614"/>
    </source>
</evidence>
<dbReference type="Gene3D" id="3.40.50.300">
    <property type="entry name" value="P-loop containing nucleotide triphosphate hydrolases"/>
    <property type="match status" value="1"/>
</dbReference>
<keyword evidence="8" id="KW-0862">Zinc</keyword>
<dbReference type="GO" id="GO:0008270">
    <property type="term" value="F:zinc ion binding"/>
    <property type="evidence" value="ECO:0007669"/>
    <property type="project" value="UniProtKB-KW"/>
</dbReference>
<dbReference type="InterPro" id="IPR055414">
    <property type="entry name" value="LRR_R13L4/SHOC2-like"/>
</dbReference>
<evidence type="ECO:0000259" key="14">
    <source>
        <dbReference type="PROSITE" id="PS51999"/>
    </source>
</evidence>
<dbReference type="SUPFAM" id="SSF52047">
    <property type="entry name" value="RNI-like"/>
    <property type="match status" value="1"/>
</dbReference>
<dbReference type="Proteomes" id="UP001324115">
    <property type="component" value="Unassembled WGS sequence"/>
</dbReference>
<dbReference type="InterPro" id="IPR003591">
    <property type="entry name" value="Leu-rich_rpt_typical-subtyp"/>
</dbReference>
<dbReference type="PROSITE" id="PS50104">
    <property type="entry name" value="TIR"/>
    <property type="match status" value="1"/>
</dbReference>
<keyword evidence="9" id="KW-0520">NAD</keyword>
<dbReference type="InterPro" id="IPR002182">
    <property type="entry name" value="NB-ARC"/>
</dbReference>
<dbReference type="InterPro" id="IPR027417">
    <property type="entry name" value="P-loop_NTPase"/>
</dbReference>
<evidence type="ECO:0000256" key="6">
    <source>
        <dbReference type="ARBA" id="ARBA00022801"/>
    </source>
</evidence>
<dbReference type="GO" id="GO:0043531">
    <property type="term" value="F:ADP binding"/>
    <property type="evidence" value="ECO:0007669"/>
    <property type="project" value="InterPro"/>
</dbReference>
<dbReference type="InterPro" id="IPR010666">
    <property type="entry name" value="Znf_GRF"/>
</dbReference>
<dbReference type="SMART" id="SM00369">
    <property type="entry name" value="LRR_TYP"/>
    <property type="match status" value="4"/>
</dbReference>
<dbReference type="PANTHER" id="PTHR11017">
    <property type="entry name" value="LEUCINE-RICH REPEAT-CONTAINING PROTEIN"/>
    <property type="match status" value="1"/>
</dbReference>
<dbReference type="Pfam" id="PF20160">
    <property type="entry name" value="C-JID"/>
    <property type="match status" value="1"/>
</dbReference>
<dbReference type="Pfam" id="PF06839">
    <property type="entry name" value="Zn_ribbon_GRF"/>
    <property type="match status" value="1"/>
</dbReference>
<feature type="transmembrane region" description="Helical" evidence="12">
    <location>
        <begin position="1458"/>
        <end position="1479"/>
    </location>
</feature>
<dbReference type="GO" id="GO:0006952">
    <property type="term" value="P:defense response"/>
    <property type="evidence" value="ECO:0007669"/>
    <property type="project" value="UniProtKB-KW"/>
</dbReference>
<evidence type="ECO:0000256" key="8">
    <source>
        <dbReference type="ARBA" id="ARBA00022833"/>
    </source>
</evidence>
<dbReference type="EC" id="3.2.2.6" evidence="1"/>
<keyword evidence="16" id="KW-1185">Reference proteome</keyword>
<dbReference type="InterPro" id="IPR032675">
    <property type="entry name" value="LRR_dom_sf"/>
</dbReference>
<dbReference type="InterPro" id="IPR044974">
    <property type="entry name" value="Disease_R_plants"/>
</dbReference>
<keyword evidence="3" id="KW-0479">Metal-binding</keyword>
<dbReference type="SUPFAM" id="SSF52058">
    <property type="entry name" value="L domain-like"/>
    <property type="match status" value="1"/>
</dbReference>
<evidence type="ECO:0000256" key="9">
    <source>
        <dbReference type="ARBA" id="ARBA00023027"/>
    </source>
</evidence>
<evidence type="ECO:0000256" key="11">
    <source>
        <dbReference type="PROSITE-ProRule" id="PRU01343"/>
    </source>
</evidence>
<accession>A0AAN7E8Z5</accession>
<dbReference type="InterPro" id="IPR045344">
    <property type="entry name" value="C-JID"/>
</dbReference>
<gene>
    <name evidence="15" type="ORF">RGQ29_006719</name>
</gene>
<dbReference type="InterPro" id="IPR036390">
    <property type="entry name" value="WH_DNA-bd_sf"/>
</dbReference>
<dbReference type="Gene3D" id="3.40.50.10140">
    <property type="entry name" value="Toll/interleukin-1 receptor homology (TIR) domain"/>
    <property type="match status" value="1"/>
</dbReference>
<evidence type="ECO:0000256" key="3">
    <source>
        <dbReference type="ARBA" id="ARBA00022723"/>
    </source>
</evidence>
<keyword evidence="12" id="KW-0472">Membrane</keyword>
<evidence type="ECO:0000259" key="13">
    <source>
        <dbReference type="PROSITE" id="PS50104"/>
    </source>
</evidence>
<keyword evidence="5 11" id="KW-0863">Zinc-finger</keyword>
<evidence type="ECO:0000313" key="16">
    <source>
        <dbReference type="Proteomes" id="UP001324115"/>
    </source>
</evidence>
<dbReference type="Pfam" id="PF00931">
    <property type="entry name" value="NB-ARC"/>
    <property type="match status" value="1"/>
</dbReference>
<keyword evidence="4" id="KW-0677">Repeat</keyword>
<sequence>MTSQWKYDVFLSFSGEDTRRSFTDHLLAALKRKSILTFKDDEGLDRGKFISPELLKAIEESRFAIIIFSKNYASSRWCLDELAKIVRCREEKGLTILPIFYDVDPSEVRNQIGTFGQAFNKHKDKENIKKVEMWRDALKEVANISGWHLQERHEASFIQSIVEDILQKLNSKSSSSIKDLVGIDSTVEELFTSYSGLVNKVCMIGICGMGGLGKTTLANAVYNRYSNLFEGCSFIANVREVSENNGLISLQQHLLEEILKEKISKIWNVCRGVDMIKSRLHRKKVLLVLDDVYQLDQLEKLAGKDDWFGAGSWIIITTRNEHLLVQHGVHNIYKPNVLNREDALKLFCLKAFKIENPKDEGYELLSQNIVHYANGLPLALVTLGSFLFQRTIEEWKSALVDLKQIPQGNIFNTLKVSYDRLDQETWKEIFLDIACFFRGKTKGRIIELLKYRGFEPTIGIKVLMERSLITIQNKRLWMHDLLQEMGRRIVLESHEKLRRRSRLWSFKDLLHVLKKDTKAKALQAIVLNRYEWETQDWRSFEIFPDAFSKMCNLRLLIIHNVHIPNGLNHVSNNLRFLQWTGYTSECLPSSFQPKELVELNLIDSKIKYLWKGVKYLDNLKCMDLRYSKDLIETPDFRGVPRLERLHLSWCNNLVEIHPSIGQLSWLIILDLEYCVSLIDLPSMSSKMKSLKILKLCGCSKIRKIPEFKGIMRSLSELHLDKTAIEKLPSSIERLTALTLLSLRDCQYLTCLPRNMDSLRSLEKLVVIGCSKLNHLPEHLWNIKCLEHDWSQTAFRQLLDRYASVRCRSLSPTFKRIGYPSQCLPSSFQPKELLELWKGVNDLPSMSIEMESLKFLNLRACSIETLPSSIECLTALTVLSLRDCQYLWKGVNDLPSMSIEMESLKFLNLRACSIETLPSSIECLTALTVLSLRDCQYLTCLPRNMDSFRSLEKLVVIGCSKLTYLPEHLWNIKCLEHDFSPTAFRQPSDRNVSVRYLWKGVKYFNPEGCKNISKIRLPILKTAYSDKWHTLKEPSSIIGKLPMLEELYLKGYNEHMLDQLGLGSQNIMTTTNEHLLVKHGVHKTYMNAEDCYSLEPSPALHGQSSLSQPWSQWTQYNESSIGVTFTILNRYLQGLRFPKNGYETSIERKENGFGIAFQIIIPGYEIPWWITHQRSGNSISLGLPPNWCNSKWMGFALCASLDASYSHISVEEFDLGETFGLKARVIALGDTPHCYYATEISCSTKLVARHIWLLYLPRDDWFATARSGEFNQIEVVFESSRPGLYVRKCGLSLVYKQDVEMFTQTICSSNRITFEGCDGSHDEFDNLWRNCDDYNDKEPSAICSSSEAIESYISSDNGKQILYPSNISVSHQKNCYCPALAPLKTIFTTHENFGRRFWSCGKIKQNINCGFFEWEDPKMCSHERRVICELQELLEKIDKDKVDQDELVMLREENKNLRIALLFFGIALLFSWIAIVTYLYHI</sequence>
<feature type="domain" description="TIR" evidence="13">
    <location>
        <begin position="5"/>
        <end position="169"/>
    </location>
</feature>
<evidence type="ECO:0000256" key="1">
    <source>
        <dbReference type="ARBA" id="ARBA00011982"/>
    </source>
</evidence>
<proteinExistence type="predicted"/>
<dbReference type="InterPro" id="IPR000157">
    <property type="entry name" value="TIR_dom"/>
</dbReference>
<reference evidence="15 16" key="1">
    <citation type="journal article" date="2023" name="G3 (Bethesda)">
        <title>A haplotype-resolved chromosome-scale genome for Quercus rubra L. provides insights into the genetics of adaptive traits for red oak species.</title>
        <authorList>
            <person name="Kapoor B."/>
            <person name="Jenkins J."/>
            <person name="Schmutz J."/>
            <person name="Zhebentyayeva T."/>
            <person name="Kuelheim C."/>
            <person name="Coggeshall M."/>
            <person name="Heim C."/>
            <person name="Lasky J.R."/>
            <person name="Leites L."/>
            <person name="Islam-Faridi N."/>
            <person name="Romero-Severson J."/>
            <person name="DeLeo V.L."/>
            <person name="Lucas S.M."/>
            <person name="Lazic D."/>
            <person name="Gailing O."/>
            <person name="Carlson J."/>
            <person name="Staton M."/>
        </authorList>
    </citation>
    <scope>NUCLEOTIDE SEQUENCE [LARGE SCALE GENOMIC DNA]</scope>
    <source>
        <strain evidence="15">Pseudo-F2</strain>
    </source>
</reference>
<organism evidence="15 16">
    <name type="scientific">Quercus rubra</name>
    <name type="common">Northern red oak</name>
    <name type="synonym">Quercus borealis</name>
    <dbReference type="NCBI Taxonomy" id="3512"/>
    <lineage>
        <taxon>Eukaryota</taxon>
        <taxon>Viridiplantae</taxon>
        <taxon>Streptophyta</taxon>
        <taxon>Embryophyta</taxon>
        <taxon>Tracheophyta</taxon>
        <taxon>Spermatophyta</taxon>
        <taxon>Magnoliopsida</taxon>
        <taxon>eudicotyledons</taxon>
        <taxon>Gunneridae</taxon>
        <taxon>Pentapetalae</taxon>
        <taxon>rosids</taxon>
        <taxon>fabids</taxon>
        <taxon>Fagales</taxon>
        <taxon>Fagaceae</taxon>
        <taxon>Quercus</taxon>
    </lineage>
</organism>
<keyword evidence="6" id="KW-0378">Hydrolase</keyword>
<evidence type="ECO:0000256" key="5">
    <source>
        <dbReference type="ARBA" id="ARBA00022771"/>
    </source>
</evidence>
<dbReference type="SUPFAM" id="SSF52540">
    <property type="entry name" value="P-loop containing nucleoside triphosphate hydrolases"/>
    <property type="match status" value="1"/>
</dbReference>
<evidence type="ECO:0000256" key="12">
    <source>
        <dbReference type="SAM" id="Phobius"/>
    </source>
</evidence>
<keyword evidence="2" id="KW-0433">Leucine-rich repeat</keyword>
<keyword evidence="12" id="KW-1133">Transmembrane helix</keyword>
<name>A0AAN7E8Z5_QUERU</name>
<keyword evidence="12" id="KW-0812">Transmembrane</keyword>
<dbReference type="PANTHER" id="PTHR11017:SF573">
    <property type="entry name" value="ADP-RIBOSYL CYCLASE_CYCLIC ADP-RIBOSE HYDROLASE"/>
    <property type="match status" value="1"/>
</dbReference>
<dbReference type="Gene3D" id="3.80.10.10">
    <property type="entry name" value="Ribonuclease Inhibitor"/>
    <property type="match status" value="2"/>
</dbReference>
<dbReference type="Gene3D" id="1.10.8.430">
    <property type="entry name" value="Helical domain of apoptotic protease-activating factors"/>
    <property type="match status" value="1"/>
</dbReference>
<dbReference type="InterPro" id="IPR035897">
    <property type="entry name" value="Toll_tir_struct_dom_sf"/>
</dbReference>
<protein>
    <recommendedName>
        <fullName evidence="1">ADP-ribosyl cyclase/cyclic ADP-ribose hydrolase</fullName>
        <ecNumber evidence="1">3.2.2.6</ecNumber>
    </recommendedName>
</protein>
<comment type="caution">
    <text evidence="15">The sequence shown here is derived from an EMBL/GenBank/DDBJ whole genome shotgun (WGS) entry which is preliminary data.</text>
</comment>
<feature type="domain" description="GRF-type" evidence="14">
    <location>
        <begin position="1374"/>
        <end position="1417"/>
    </location>
</feature>
<dbReference type="GO" id="GO:0061809">
    <property type="term" value="F:NAD+ nucleosidase activity, cyclic ADP-ribose generating"/>
    <property type="evidence" value="ECO:0007669"/>
    <property type="project" value="UniProtKB-EC"/>
</dbReference>
<dbReference type="FunFam" id="3.40.50.10140:FF:000007">
    <property type="entry name" value="Disease resistance protein (TIR-NBS-LRR class)"/>
    <property type="match status" value="1"/>
</dbReference>
<evidence type="ECO:0000313" key="15">
    <source>
        <dbReference type="EMBL" id="KAK4564759.1"/>
    </source>
</evidence>
<evidence type="ECO:0000256" key="10">
    <source>
        <dbReference type="ARBA" id="ARBA00047304"/>
    </source>
</evidence>
<dbReference type="Pfam" id="PF23598">
    <property type="entry name" value="LRR_14"/>
    <property type="match status" value="1"/>
</dbReference>
<dbReference type="Pfam" id="PF01582">
    <property type="entry name" value="TIR"/>
    <property type="match status" value="1"/>
</dbReference>